<keyword evidence="3" id="KW-1185">Reference proteome</keyword>
<dbReference type="Pfam" id="PF06577">
    <property type="entry name" value="EipA"/>
    <property type="match status" value="1"/>
</dbReference>
<dbReference type="eggNOG" id="COG5400">
    <property type="taxonomic scope" value="Bacteria"/>
</dbReference>
<dbReference type="HOGENOM" id="CLU_077638_1_0_5"/>
<evidence type="ECO:0000256" key="1">
    <source>
        <dbReference type="SAM" id="Phobius"/>
    </source>
</evidence>
<dbReference type="Proteomes" id="UP000006377">
    <property type="component" value="Chromosome"/>
</dbReference>
<feature type="transmembrane region" description="Helical" evidence="1">
    <location>
        <begin position="28"/>
        <end position="50"/>
    </location>
</feature>
<keyword evidence="1" id="KW-0472">Membrane</keyword>
<name>A7HV49_PARL1</name>
<keyword evidence="1" id="KW-1133">Transmembrane helix</keyword>
<dbReference type="InterPro" id="IPR008325">
    <property type="entry name" value="EipA-like"/>
</dbReference>
<sequence length="218" mass="23720">MKTTPSQVRSNETDVHAKAATAHADPRIWHMAAGALLFFALVFAAVPALAQTNQQPQSDTYKEGEIVKEAGDFFGAVSKGLADAVNTVFERYGEPNAYIKGEEASGAFVIGLRYGQGELVMKNGTRQRVYWQGPSAGWDFGGNAVKVFTLVYNLPNGETIYQRFPGVEGSAYLVGGIGINYQQRDDIVLAPMRSGVGLRLGASVGYLKYTKSREWLPF</sequence>
<dbReference type="PIRSF" id="PIRSF033924">
    <property type="entry name" value="UCP033924"/>
    <property type="match status" value="1"/>
</dbReference>
<gene>
    <name evidence="2" type="ordered locus">Plav_2168</name>
</gene>
<dbReference type="RefSeq" id="WP_012111087.1">
    <property type="nucleotide sequence ID" value="NC_009719.1"/>
</dbReference>
<evidence type="ECO:0000313" key="3">
    <source>
        <dbReference type="Proteomes" id="UP000006377"/>
    </source>
</evidence>
<dbReference type="KEGG" id="pla:Plav_2168"/>
<protein>
    <recommendedName>
        <fullName evidence="4">DUF1134 domain-containing protein</fullName>
    </recommendedName>
</protein>
<keyword evidence="1" id="KW-0812">Transmembrane</keyword>
<reference evidence="2 3" key="1">
    <citation type="journal article" date="2011" name="Stand. Genomic Sci.">
        <title>Complete genome sequence of Parvibaculum lavamentivorans type strain (DS-1(T)).</title>
        <authorList>
            <person name="Schleheck D."/>
            <person name="Weiss M."/>
            <person name="Pitluck S."/>
            <person name="Bruce D."/>
            <person name="Land M.L."/>
            <person name="Han S."/>
            <person name="Saunders E."/>
            <person name="Tapia R."/>
            <person name="Detter C."/>
            <person name="Brettin T."/>
            <person name="Han J."/>
            <person name="Woyke T."/>
            <person name="Goodwin L."/>
            <person name="Pennacchio L."/>
            <person name="Nolan M."/>
            <person name="Cook A.M."/>
            <person name="Kjelleberg S."/>
            <person name="Thomas T."/>
        </authorList>
    </citation>
    <scope>NUCLEOTIDE SEQUENCE [LARGE SCALE GENOMIC DNA]</scope>
    <source>
        <strain evidence="3">DS-1 / DSM 13023 / NCIMB 13966</strain>
    </source>
</reference>
<dbReference type="AlphaFoldDB" id="A7HV49"/>
<evidence type="ECO:0000313" key="2">
    <source>
        <dbReference type="EMBL" id="ABS63782.1"/>
    </source>
</evidence>
<dbReference type="STRING" id="402881.Plav_2168"/>
<accession>A7HV49</accession>
<organism evidence="2 3">
    <name type="scientific">Parvibaculum lavamentivorans (strain DS-1 / DSM 13023 / NCIMB 13966)</name>
    <dbReference type="NCBI Taxonomy" id="402881"/>
    <lineage>
        <taxon>Bacteria</taxon>
        <taxon>Pseudomonadati</taxon>
        <taxon>Pseudomonadota</taxon>
        <taxon>Alphaproteobacteria</taxon>
        <taxon>Hyphomicrobiales</taxon>
        <taxon>Parvibaculaceae</taxon>
        <taxon>Parvibaculum</taxon>
    </lineage>
</organism>
<proteinExistence type="predicted"/>
<evidence type="ECO:0008006" key="4">
    <source>
        <dbReference type="Google" id="ProtNLM"/>
    </source>
</evidence>
<dbReference type="EMBL" id="CP000774">
    <property type="protein sequence ID" value="ABS63782.1"/>
    <property type="molecule type" value="Genomic_DNA"/>
</dbReference>